<evidence type="ECO:0000256" key="4">
    <source>
        <dbReference type="ARBA" id="ARBA00012583"/>
    </source>
</evidence>
<dbReference type="EC" id="2.4.1.117" evidence="4"/>
<dbReference type="SUPFAM" id="SSF53448">
    <property type="entry name" value="Nucleotide-diphospho-sugar transferases"/>
    <property type="match status" value="1"/>
</dbReference>
<comment type="subcellular location">
    <subcellularLocation>
        <location evidence="1">Endoplasmic reticulum membrane</location>
        <topology evidence="1">Single-pass membrane protein</topology>
    </subcellularLocation>
</comment>
<comment type="catalytic activity">
    <reaction evidence="12">
        <text>a di-trans,poly-cis-dolichyl phosphate + UDP-alpha-D-glucose = a di-trans,poly-cis-dolichyl beta-D-glucosyl phosphate + UDP</text>
        <dbReference type="Rhea" id="RHEA:15401"/>
        <dbReference type="Rhea" id="RHEA-COMP:19498"/>
        <dbReference type="Rhea" id="RHEA-COMP:19502"/>
        <dbReference type="ChEBI" id="CHEBI:57525"/>
        <dbReference type="ChEBI" id="CHEBI:57683"/>
        <dbReference type="ChEBI" id="CHEBI:58223"/>
        <dbReference type="ChEBI" id="CHEBI:58885"/>
        <dbReference type="EC" id="2.4.1.117"/>
    </reaction>
    <physiologicalReaction direction="left-to-right" evidence="12">
        <dbReference type="Rhea" id="RHEA:15402"/>
    </physiologicalReaction>
</comment>
<feature type="transmembrane region" description="Helical" evidence="14">
    <location>
        <begin position="326"/>
        <end position="345"/>
    </location>
</feature>
<comment type="pathway">
    <text evidence="2">Protein modification; protein glycosylation.</text>
</comment>
<evidence type="ECO:0000256" key="9">
    <source>
        <dbReference type="ARBA" id="ARBA00022968"/>
    </source>
</evidence>
<dbReference type="Pfam" id="PF00535">
    <property type="entry name" value="Glycos_transf_2"/>
    <property type="match status" value="1"/>
</dbReference>
<feature type="region of interest" description="Disordered" evidence="13">
    <location>
        <begin position="163"/>
        <end position="193"/>
    </location>
</feature>
<accession>A0A1U9QU28</accession>
<feature type="region of interest" description="Disordered" evidence="13">
    <location>
        <begin position="1"/>
        <end position="36"/>
    </location>
</feature>
<evidence type="ECO:0000259" key="15">
    <source>
        <dbReference type="Pfam" id="PF00535"/>
    </source>
</evidence>
<organism evidence="16 17">
    <name type="scientific">Streptomyces niveus</name>
    <name type="common">Streptomyces spheroides</name>
    <dbReference type="NCBI Taxonomy" id="193462"/>
    <lineage>
        <taxon>Bacteria</taxon>
        <taxon>Bacillati</taxon>
        <taxon>Actinomycetota</taxon>
        <taxon>Actinomycetes</taxon>
        <taxon>Kitasatosporales</taxon>
        <taxon>Streptomycetaceae</taxon>
        <taxon>Streptomyces</taxon>
    </lineage>
</organism>
<proteinExistence type="inferred from homology"/>
<keyword evidence="17" id="KW-1185">Reference proteome</keyword>
<dbReference type="EMBL" id="CP018047">
    <property type="protein sequence ID" value="AQU67331.1"/>
    <property type="molecule type" value="Genomic_DNA"/>
</dbReference>
<feature type="transmembrane region" description="Helical" evidence="14">
    <location>
        <begin position="419"/>
        <end position="440"/>
    </location>
</feature>
<feature type="transmembrane region" description="Helical" evidence="14">
    <location>
        <begin position="521"/>
        <end position="538"/>
    </location>
</feature>
<dbReference type="GO" id="GO:0006487">
    <property type="term" value="P:protein N-linked glycosylation"/>
    <property type="evidence" value="ECO:0007669"/>
    <property type="project" value="TreeGrafter"/>
</dbReference>
<dbReference type="AlphaFoldDB" id="A0A1U9QU28"/>
<dbReference type="KEGG" id="snw:BBN63_14840"/>
<evidence type="ECO:0000256" key="10">
    <source>
        <dbReference type="ARBA" id="ARBA00022989"/>
    </source>
</evidence>
<keyword evidence="11 14" id="KW-0472">Membrane</keyword>
<keyword evidence="9" id="KW-0735">Signal-anchor</keyword>
<evidence type="ECO:0000256" key="3">
    <source>
        <dbReference type="ARBA" id="ARBA00006739"/>
    </source>
</evidence>
<feature type="transmembrane region" description="Helical" evidence="14">
    <location>
        <begin position="623"/>
        <end position="640"/>
    </location>
</feature>
<keyword evidence="5" id="KW-0328">Glycosyltransferase</keyword>
<evidence type="ECO:0000256" key="11">
    <source>
        <dbReference type="ARBA" id="ARBA00023136"/>
    </source>
</evidence>
<dbReference type="Gene3D" id="3.90.550.10">
    <property type="entry name" value="Spore Coat Polysaccharide Biosynthesis Protein SpsA, Chain A"/>
    <property type="match status" value="1"/>
</dbReference>
<dbReference type="InterPro" id="IPR029044">
    <property type="entry name" value="Nucleotide-diphossugar_trans"/>
</dbReference>
<evidence type="ECO:0000256" key="2">
    <source>
        <dbReference type="ARBA" id="ARBA00004922"/>
    </source>
</evidence>
<dbReference type="InterPro" id="IPR035518">
    <property type="entry name" value="DPG_synthase"/>
</dbReference>
<feature type="domain" description="Glycosyltransferase 2-like" evidence="15">
    <location>
        <begin position="41"/>
        <end position="144"/>
    </location>
</feature>
<keyword evidence="6 16" id="KW-0808">Transferase</keyword>
<feature type="transmembrane region" description="Helical" evidence="14">
    <location>
        <begin position="499"/>
        <end position="515"/>
    </location>
</feature>
<name>A0A1U9QU28_STRNV</name>
<feature type="transmembrane region" description="Helical" evidence="14">
    <location>
        <begin position="720"/>
        <end position="737"/>
    </location>
</feature>
<protein>
    <recommendedName>
        <fullName evidence="4">dolichyl-phosphate beta-glucosyltransferase</fullName>
        <ecNumber evidence="4">2.4.1.117</ecNumber>
    </recommendedName>
</protein>
<feature type="transmembrane region" description="Helical" evidence="14">
    <location>
        <begin position="694"/>
        <end position="714"/>
    </location>
</feature>
<dbReference type="Proteomes" id="UP000189677">
    <property type="component" value="Chromosome"/>
</dbReference>
<evidence type="ECO:0000256" key="1">
    <source>
        <dbReference type="ARBA" id="ARBA00004389"/>
    </source>
</evidence>
<evidence type="ECO:0000313" key="17">
    <source>
        <dbReference type="Proteomes" id="UP000189677"/>
    </source>
</evidence>
<evidence type="ECO:0000256" key="12">
    <source>
        <dbReference type="ARBA" id="ARBA00045097"/>
    </source>
</evidence>
<evidence type="ECO:0000256" key="8">
    <source>
        <dbReference type="ARBA" id="ARBA00022824"/>
    </source>
</evidence>
<gene>
    <name evidence="16" type="ORF">BBN63_14840</name>
</gene>
<dbReference type="CDD" id="cd04188">
    <property type="entry name" value="DPG_synthase"/>
    <property type="match status" value="1"/>
</dbReference>
<keyword evidence="7 14" id="KW-0812">Transmembrane</keyword>
<dbReference type="GO" id="GO:0004581">
    <property type="term" value="F:dolichyl-phosphate beta-glucosyltransferase activity"/>
    <property type="evidence" value="ECO:0007669"/>
    <property type="project" value="UniProtKB-EC"/>
</dbReference>
<feature type="transmembrane region" description="Helical" evidence="14">
    <location>
        <begin position="550"/>
        <end position="571"/>
    </location>
</feature>
<keyword evidence="8" id="KW-0256">Endoplasmic reticulum</keyword>
<evidence type="ECO:0000256" key="14">
    <source>
        <dbReference type="SAM" id="Phobius"/>
    </source>
</evidence>
<evidence type="ECO:0000256" key="7">
    <source>
        <dbReference type="ARBA" id="ARBA00022692"/>
    </source>
</evidence>
<evidence type="ECO:0000256" key="13">
    <source>
        <dbReference type="SAM" id="MobiDB-lite"/>
    </source>
</evidence>
<dbReference type="InterPro" id="IPR001173">
    <property type="entry name" value="Glyco_trans_2-like"/>
</dbReference>
<evidence type="ECO:0000313" key="16">
    <source>
        <dbReference type="EMBL" id="AQU67331.1"/>
    </source>
</evidence>
<dbReference type="PANTHER" id="PTHR10859:SF91">
    <property type="entry name" value="DOLICHYL-PHOSPHATE BETA-GLUCOSYLTRANSFERASE"/>
    <property type="match status" value="1"/>
</dbReference>
<comment type="similarity">
    <text evidence="3">Belongs to the glycosyltransferase 2 family.</text>
</comment>
<keyword evidence="10 14" id="KW-1133">Transmembrane helix</keyword>
<evidence type="ECO:0000256" key="5">
    <source>
        <dbReference type="ARBA" id="ARBA00022676"/>
    </source>
</evidence>
<evidence type="ECO:0000256" key="6">
    <source>
        <dbReference type="ARBA" id="ARBA00022679"/>
    </source>
</evidence>
<dbReference type="PANTHER" id="PTHR10859">
    <property type="entry name" value="GLYCOSYL TRANSFERASE"/>
    <property type="match status" value="1"/>
</dbReference>
<sequence length="892" mass="97387">MSGYAMGGRTESGTDQRTGPDPAIPGGDGEDDGAGSAVDLSVVVPAYNEERRLRPTLDAICAHLRADPDRWGDWELIVVDDGSTDGTAAVAAAAASDEPRIHVLTGDENRGKGYALRQGVLASYGRRVLVTDADLATPIEELDALDALLTPDDEAYADEGYEADEAYETERPGEDTYADEAPEQGAPEDGTYEDEPYGYYDDTPAAVIGSRALPGSRIDVHQRPLREWLGRLGNRLIRLVAVRGIRDTQCGFKLFDGDKARAAFAASRLDGWGIDVEILRHFRRAGWPVAEVPVRWSHQTGSKVRPADYGRVLLELLRLRTRTRPVDLAVGALLLLASVLLYKGLWTDLDRAYLADSMQDQNQWEWFFAVTADNVVNLRNPLFTTYQGYPDGVNLMANTVMLGLSVPLTPVTLLFGPTVTWALVLTLGLTGTAVAWYWLFVRRVTRVRPAAALGAALAAFAPPMMSHGTAHPNFLVLFMIPVIIDRALRLCSKKEERRVVRDGVLLGLFATYQIFLGEEPLLLAAMGMLIFALAYALARPDVARVTARPLLRGLGVALAVCLPLVAFPLYWQFFGPQSYHSVLHGDNAGNSPLAFLEFSGRALFGDETRADTLAMNRTEQNAFYGWPLTALTFGIVVWLGRSSLVKALTGTVLVAALLSMGQRIRIPFTDVVLPGPWRALAHQPLFESVIESRVAMICAPALGVLIALAVARIADLEPRAHRVVGVVAVVAALLPIMPTPQPVRERAEVPRFITDGMYRDFVVEGESVVPVPLPSPAEADALHWQSSTGFGFSVPGGYFNGPWGPDRMGIYGASPRYTSNLLRDVRYGGRIPDIGTSWREQAKLDLAFWKAGVVVLAPQDNDEALYEVVSKLLGRPGERMGGAWVWDIPRAR</sequence>
<reference evidence="16 17" key="1">
    <citation type="submission" date="2016-11" db="EMBL/GenBank/DDBJ databases">
        <title>Complete genome sequence of Streptomyces niveus SCSIO 3406.</title>
        <authorList>
            <person name="Zhu Q."/>
            <person name="Cheng W."/>
            <person name="Song Y."/>
            <person name="Li Q."/>
            <person name="Ju J."/>
        </authorList>
    </citation>
    <scope>NUCLEOTIDE SEQUENCE [LARGE SCALE GENOMIC DNA]</scope>
    <source>
        <strain evidence="16 17">SCSIO 3406</strain>
    </source>
</reference>